<keyword evidence="3" id="KW-1185">Reference proteome</keyword>
<dbReference type="EMBL" id="VDUY01000002">
    <property type="protein sequence ID" value="TXL67340.1"/>
    <property type="molecule type" value="Genomic_DNA"/>
</dbReference>
<evidence type="ECO:0000313" key="2">
    <source>
        <dbReference type="EMBL" id="TXL67340.1"/>
    </source>
</evidence>
<reference evidence="2 3" key="1">
    <citation type="submission" date="2019-06" db="EMBL/GenBank/DDBJ databases">
        <title>Quisquiliibacterium sp. nov., isolated from a maize field.</title>
        <authorList>
            <person name="Lin S.-Y."/>
            <person name="Tsai C.-F."/>
            <person name="Young C.-C."/>
        </authorList>
    </citation>
    <scope>NUCLEOTIDE SEQUENCE [LARGE SCALE GENOMIC DNA]</scope>
    <source>
        <strain evidence="2 3">CC-CFT501</strain>
    </source>
</reference>
<gene>
    <name evidence="2" type="ORF">FHP08_06990</name>
</gene>
<evidence type="ECO:0000313" key="3">
    <source>
        <dbReference type="Proteomes" id="UP000321548"/>
    </source>
</evidence>
<sequence>MSASKAVASKAVATRTAVSAAGAARLASRAALRRAQRGLSLIGLLFVAAVVIAIAVVAMRVVPSALEYMAIKGAVEKVVTSGAPSARELQVAFDRFAAVDDIKSISGRDLIIEKVDGATVVSFAYEKRIELAGPVSLVIAYHGSSRH</sequence>
<dbReference type="RefSeq" id="WP_147703624.1">
    <property type="nucleotide sequence ID" value="NZ_VDUY01000002.1"/>
</dbReference>
<dbReference type="Pfam" id="PF16137">
    <property type="entry name" value="DUF4845"/>
    <property type="match status" value="1"/>
</dbReference>
<dbReference type="InterPro" id="IPR032314">
    <property type="entry name" value="DUF4845"/>
</dbReference>
<dbReference type="OrthoDB" id="9133279at2"/>
<name>A0A5C8P152_9BURK</name>
<keyword evidence="1" id="KW-1133">Transmembrane helix</keyword>
<keyword evidence="1" id="KW-0812">Transmembrane</keyword>
<evidence type="ECO:0000256" key="1">
    <source>
        <dbReference type="SAM" id="Phobius"/>
    </source>
</evidence>
<comment type="caution">
    <text evidence="2">The sequence shown here is derived from an EMBL/GenBank/DDBJ whole genome shotgun (WGS) entry which is preliminary data.</text>
</comment>
<keyword evidence="1" id="KW-0472">Membrane</keyword>
<organism evidence="2 3">
    <name type="scientific">Zeimonas arvi</name>
    <dbReference type="NCBI Taxonomy" id="2498847"/>
    <lineage>
        <taxon>Bacteria</taxon>
        <taxon>Pseudomonadati</taxon>
        <taxon>Pseudomonadota</taxon>
        <taxon>Betaproteobacteria</taxon>
        <taxon>Burkholderiales</taxon>
        <taxon>Burkholderiaceae</taxon>
        <taxon>Zeimonas</taxon>
    </lineage>
</organism>
<accession>A0A5C8P152</accession>
<dbReference type="AlphaFoldDB" id="A0A5C8P152"/>
<feature type="transmembrane region" description="Helical" evidence="1">
    <location>
        <begin position="39"/>
        <end position="62"/>
    </location>
</feature>
<dbReference type="Proteomes" id="UP000321548">
    <property type="component" value="Unassembled WGS sequence"/>
</dbReference>
<protein>
    <submittedName>
        <fullName evidence="2">DUF4845 domain-containing protein</fullName>
    </submittedName>
</protein>
<proteinExistence type="predicted"/>